<gene>
    <name evidence="2" type="ORF">M0H32_24740</name>
</gene>
<accession>A0ABT0H2S4</accession>
<dbReference type="SUPFAM" id="SSF53850">
    <property type="entry name" value="Periplasmic binding protein-like II"/>
    <property type="match status" value="1"/>
</dbReference>
<name>A0ABT0H2S4_9HYPH</name>
<organism evidence="2 3">
    <name type="scientific">Roseibium sediminicola</name>
    <dbReference type="NCBI Taxonomy" id="2933272"/>
    <lineage>
        <taxon>Bacteria</taxon>
        <taxon>Pseudomonadati</taxon>
        <taxon>Pseudomonadota</taxon>
        <taxon>Alphaproteobacteria</taxon>
        <taxon>Hyphomicrobiales</taxon>
        <taxon>Stappiaceae</taxon>
        <taxon>Roseibium</taxon>
    </lineage>
</organism>
<protein>
    <submittedName>
        <fullName evidence="2">Transporter substrate-binding domain-containing protein</fullName>
    </submittedName>
</protein>
<keyword evidence="3" id="KW-1185">Reference proteome</keyword>
<evidence type="ECO:0000313" key="3">
    <source>
        <dbReference type="Proteomes" id="UP001431221"/>
    </source>
</evidence>
<reference evidence="2" key="1">
    <citation type="submission" date="2022-04" db="EMBL/GenBank/DDBJ databases">
        <title>Roseibium sp. CAU 1639 isolated from mud.</title>
        <authorList>
            <person name="Kim W."/>
        </authorList>
    </citation>
    <scope>NUCLEOTIDE SEQUENCE</scope>
    <source>
        <strain evidence="2">CAU 1639</strain>
    </source>
</reference>
<evidence type="ECO:0000313" key="2">
    <source>
        <dbReference type="EMBL" id="MCK7615388.1"/>
    </source>
</evidence>
<dbReference type="PANTHER" id="PTHR35936:SF6">
    <property type="entry name" value="AMINO ACID ABC TRANSPORTER SUBSTRATE-BINDING PAAT FAMILY PROTEIN"/>
    <property type="match status" value="1"/>
</dbReference>
<dbReference type="Gene3D" id="3.40.190.10">
    <property type="entry name" value="Periplasmic binding protein-like II"/>
    <property type="match status" value="2"/>
</dbReference>
<proteinExistence type="predicted"/>
<keyword evidence="1" id="KW-0732">Signal</keyword>
<feature type="chain" id="PRO_5045838611" evidence="1">
    <location>
        <begin position="23"/>
        <end position="256"/>
    </location>
</feature>
<dbReference type="EMBL" id="JALNMJ010000025">
    <property type="protein sequence ID" value="MCK7615388.1"/>
    <property type="molecule type" value="Genomic_DNA"/>
</dbReference>
<dbReference type="Proteomes" id="UP001431221">
    <property type="component" value="Unassembled WGS sequence"/>
</dbReference>
<sequence>MRILASSLLCILLGLSSPHALADTFRVASPHLEGLVNEDGVSGMLIGAVTEIFRKAGHTVEFSVVPSRRVPVLLRQGEVDFAMPILEIEMFEYQDFNTTRTLPMIFRRDFVFVREGMPIPHKPEELRGKTLAATLGYGLDPTILEDKDITITYTNSDHSAVSMVDRGRVDAYLSDEFVVRQAMKKAGIDSLIHDPEKPMFVYGAALVGSQPRAVLLIETLNDAISAMWRDGSLQQHLPFNNVEDFEIYIARNPDNS</sequence>
<comment type="caution">
    <text evidence="2">The sequence shown here is derived from an EMBL/GenBank/DDBJ whole genome shotgun (WGS) entry which is preliminary data.</text>
</comment>
<dbReference type="PANTHER" id="PTHR35936">
    <property type="entry name" value="MEMBRANE-BOUND LYTIC MUREIN TRANSGLYCOSYLASE F"/>
    <property type="match status" value="1"/>
</dbReference>
<dbReference type="RefSeq" id="WP_248158776.1">
    <property type="nucleotide sequence ID" value="NZ_JALNMJ010000025.1"/>
</dbReference>
<evidence type="ECO:0000256" key="1">
    <source>
        <dbReference type="SAM" id="SignalP"/>
    </source>
</evidence>
<feature type="signal peptide" evidence="1">
    <location>
        <begin position="1"/>
        <end position="22"/>
    </location>
</feature>